<dbReference type="Pfam" id="PF03756">
    <property type="entry name" value="AfsA"/>
    <property type="match status" value="1"/>
</dbReference>
<dbReference type="InterPro" id="IPR005509">
    <property type="entry name" value="AfsA_hotdog_dom"/>
</dbReference>
<evidence type="ECO:0000313" key="4">
    <source>
        <dbReference type="Proteomes" id="UP000035366"/>
    </source>
</evidence>
<proteinExistence type="predicted"/>
<protein>
    <recommendedName>
        <fullName evidence="2">A-factor biosynthesis hotdog domain-containing protein</fullName>
    </recommendedName>
</protein>
<geneLocation type="plasmid" evidence="3 4">
    <name>unnamed_1</name>
</geneLocation>
<keyword evidence="3" id="KW-0614">Plasmid</keyword>
<reference evidence="3 4" key="1">
    <citation type="journal article" date="2015" name="ISME J.">
        <title>Draft Genome Sequence of Streptomyces incarnatus NRRL8089, which Produces the Nucleoside Antibiotic Sinefungin.</title>
        <authorList>
            <person name="Oshima K."/>
            <person name="Hattori M."/>
            <person name="Shimizu H."/>
            <person name="Fukuda K."/>
            <person name="Nemoto M."/>
            <person name="Inagaki K."/>
            <person name="Tamura T."/>
        </authorList>
    </citation>
    <scope>NUCLEOTIDE SEQUENCE [LARGE SCALE GENOMIC DNA]</scope>
    <source>
        <strain evidence="3 4">NRRL 8089</strain>
    </source>
</reference>
<gene>
    <name evidence="3" type="ORF">ABB07_38875</name>
</gene>
<feature type="domain" description="A-factor biosynthesis hotdog" evidence="2">
    <location>
        <begin position="30"/>
        <end position="69"/>
    </location>
</feature>
<name>A0ABM5TXB0_9ACTN</name>
<keyword evidence="4" id="KW-1185">Reference proteome</keyword>
<dbReference type="Proteomes" id="UP000035366">
    <property type="component" value="Plasmid unnamed_1"/>
</dbReference>
<accession>A0ABM5TXB0</accession>
<dbReference type="RefSeq" id="WP_208903879.1">
    <property type="nucleotide sequence ID" value="NZ_CP011498.1"/>
</dbReference>
<evidence type="ECO:0000256" key="1">
    <source>
        <dbReference type="SAM" id="MobiDB-lite"/>
    </source>
</evidence>
<evidence type="ECO:0000259" key="2">
    <source>
        <dbReference type="Pfam" id="PF03756"/>
    </source>
</evidence>
<dbReference type="EMBL" id="CP011498">
    <property type="protein sequence ID" value="AKJ15785.1"/>
    <property type="molecule type" value="Genomic_DNA"/>
</dbReference>
<feature type="compositionally biased region" description="Polar residues" evidence="1">
    <location>
        <begin position="1"/>
        <end position="10"/>
    </location>
</feature>
<sequence>MSAITFQVERTSPHEAEGGAVASPSRRPSWPCAHGFFTRLQGWLHDPLILAETIRQVGSLLAHAEHEVAPASPQRVGRTSPSDVVLAGMVLVEAARQAAAAALERSCRVPLSMSSTFNRSVEPDECCLIAAAHQGLSPDGTTQSVLVTGRQNACEVFQCLVTAAACPR</sequence>
<organism evidence="3 4">
    <name type="scientific">Streptomyces incarnatus</name>
    <dbReference type="NCBI Taxonomy" id="665007"/>
    <lineage>
        <taxon>Bacteria</taxon>
        <taxon>Bacillati</taxon>
        <taxon>Actinomycetota</taxon>
        <taxon>Actinomycetes</taxon>
        <taxon>Kitasatosporales</taxon>
        <taxon>Streptomycetaceae</taxon>
        <taxon>Streptomyces</taxon>
    </lineage>
</organism>
<feature type="region of interest" description="Disordered" evidence="1">
    <location>
        <begin position="1"/>
        <end position="26"/>
    </location>
</feature>
<evidence type="ECO:0000313" key="3">
    <source>
        <dbReference type="EMBL" id="AKJ15785.1"/>
    </source>
</evidence>